<dbReference type="EMBL" id="JAFNEN010000470">
    <property type="protein sequence ID" value="KAG8182294.1"/>
    <property type="molecule type" value="Genomic_DNA"/>
</dbReference>
<proteinExistence type="predicted"/>
<dbReference type="AlphaFoldDB" id="A0AAV6UE74"/>
<evidence type="ECO:0000313" key="1">
    <source>
        <dbReference type="EMBL" id="KAG8182294.1"/>
    </source>
</evidence>
<accession>A0AAV6UE74</accession>
<gene>
    <name evidence="1" type="ORF">JTE90_011112</name>
</gene>
<sequence length="97" mass="11534">MVNSHFFIYTNNSLSLKERKSERFSSVTATLTLNKGRHGCRRSRPTVPFSINLLKLFCLRKIMELDVDDNKPKKWTGVSSVRRHVWVYRVERFQDFI</sequence>
<evidence type="ECO:0000313" key="2">
    <source>
        <dbReference type="Proteomes" id="UP000827092"/>
    </source>
</evidence>
<comment type="caution">
    <text evidence="1">The sequence shown here is derived from an EMBL/GenBank/DDBJ whole genome shotgun (WGS) entry which is preliminary data.</text>
</comment>
<keyword evidence="2" id="KW-1185">Reference proteome</keyword>
<dbReference type="Proteomes" id="UP000827092">
    <property type="component" value="Unassembled WGS sequence"/>
</dbReference>
<protein>
    <submittedName>
        <fullName evidence="1">Uncharacterized protein</fullName>
    </submittedName>
</protein>
<name>A0AAV6UE74_9ARAC</name>
<organism evidence="1 2">
    <name type="scientific">Oedothorax gibbosus</name>
    <dbReference type="NCBI Taxonomy" id="931172"/>
    <lineage>
        <taxon>Eukaryota</taxon>
        <taxon>Metazoa</taxon>
        <taxon>Ecdysozoa</taxon>
        <taxon>Arthropoda</taxon>
        <taxon>Chelicerata</taxon>
        <taxon>Arachnida</taxon>
        <taxon>Araneae</taxon>
        <taxon>Araneomorphae</taxon>
        <taxon>Entelegynae</taxon>
        <taxon>Araneoidea</taxon>
        <taxon>Linyphiidae</taxon>
        <taxon>Erigoninae</taxon>
        <taxon>Oedothorax</taxon>
    </lineage>
</organism>
<reference evidence="1 2" key="1">
    <citation type="journal article" date="2022" name="Nat. Ecol. Evol.">
        <title>A masculinizing supergene underlies an exaggerated male reproductive morph in a spider.</title>
        <authorList>
            <person name="Hendrickx F."/>
            <person name="De Corte Z."/>
            <person name="Sonet G."/>
            <person name="Van Belleghem S.M."/>
            <person name="Kostlbacher S."/>
            <person name="Vangestel C."/>
        </authorList>
    </citation>
    <scope>NUCLEOTIDE SEQUENCE [LARGE SCALE GENOMIC DNA]</scope>
    <source>
        <strain evidence="1">W744_W776</strain>
    </source>
</reference>